<feature type="region of interest" description="Disordered" evidence="5">
    <location>
        <begin position="212"/>
        <end position="232"/>
    </location>
</feature>
<accession>A0A812R932</accession>
<evidence type="ECO:0000259" key="6">
    <source>
        <dbReference type="PROSITE" id="PS50006"/>
    </source>
</evidence>
<dbReference type="PANTHER" id="PTHR24193">
    <property type="entry name" value="ANKYRIN REPEAT PROTEIN"/>
    <property type="match status" value="1"/>
</dbReference>
<dbReference type="InterPro" id="IPR008984">
    <property type="entry name" value="SMAD_FHA_dom_sf"/>
</dbReference>
<dbReference type="Gene3D" id="2.60.200.20">
    <property type="match status" value="1"/>
</dbReference>
<sequence length="682" mass="73994">MARLIPLTDPDGPGFDIGNGLYIGRKETCQIRISGPTVSAVQCEVRWVAQLEAFQVIDRSSNGTFLNGQLMEKDQVAQLRHGDVVQLTRRWLQSPGLQFRFDATKPMIAATGMAEGCPADADAPCKADAAHVMDAASEPQREVACELVARLQRSFEEVRSRAASLSHQLAALQEDLSVSKPPPSEANAANTTFDVGPLTEEFRRAQERQRDEAKFRAEEAADDAEVAAKDRQELEEQIHKALQQHAELRGVLGAQGEMVSECKDQQRKLQHEMQALICSRQNIRQDTARFRENTAAALAVRSRVQQLVTEQISGTEKLRLHLESSVSEIQSDSTILARSIPKDRSSTLTEGQVRAKRPRPTAKSCEVPPTSKRSLEDAVSSSDPFWWSVLTAIIEGVADAEPTHNDASGAPASTQKQLLCRDVLVRRAGGRCNMMHLAEVIGRGLQVGEGGAEERITPAMAVRDLPTLTSFLDEYDANVVDGTGQTVLHWAASAGKPEAIDYTLDQGAHVDKLDRDGRSPLHIAALSGHMEAVQQLLNRRADPTVGDGSGSTPLHRAALAGAAGCVAALAQSASVPAAGAPEHLDVTQQRTGGTALHAAAYLGHIKVIEELLRAGASPCARDHRGRLPLDRWVEEDHDEVAKIAEEPPVVDDANRKAVVSLLWTASRACKGRNKEEHGFHEL</sequence>
<dbReference type="Pfam" id="PF00023">
    <property type="entry name" value="Ank"/>
    <property type="match status" value="1"/>
</dbReference>
<dbReference type="GO" id="GO:0005634">
    <property type="term" value="C:nucleus"/>
    <property type="evidence" value="ECO:0007669"/>
    <property type="project" value="TreeGrafter"/>
</dbReference>
<dbReference type="SMART" id="SM00240">
    <property type="entry name" value="FHA"/>
    <property type="match status" value="1"/>
</dbReference>
<dbReference type="InterPro" id="IPR000253">
    <property type="entry name" value="FHA_dom"/>
</dbReference>
<dbReference type="EMBL" id="CAJNDS010002313">
    <property type="protein sequence ID" value="CAE7426462.1"/>
    <property type="molecule type" value="Genomic_DNA"/>
</dbReference>
<organism evidence="7 8">
    <name type="scientific">Symbiodinium natans</name>
    <dbReference type="NCBI Taxonomy" id="878477"/>
    <lineage>
        <taxon>Eukaryota</taxon>
        <taxon>Sar</taxon>
        <taxon>Alveolata</taxon>
        <taxon>Dinophyceae</taxon>
        <taxon>Suessiales</taxon>
        <taxon>Symbiodiniaceae</taxon>
        <taxon>Symbiodinium</taxon>
    </lineage>
</organism>
<dbReference type="Pfam" id="PF00498">
    <property type="entry name" value="FHA"/>
    <property type="match status" value="1"/>
</dbReference>
<dbReference type="SMART" id="SM00248">
    <property type="entry name" value="ANK"/>
    <property type="match status" value="4"/>
</dbReference>
<keyword evidence="4" id="KW-0175">Coiled coil</keyword>
<evidence type="ECO:0000256" key="2">
    <source>
        <dbReference type="ARBA" id="ARBA00023043"/>
    </source>
</evidence>
<dbReference type="GO" id="GO:0045944">
    <property type="term" value="P:positive regulation of transcription by RNA polymerase II"/>
    <property type="evidence" value="ECO:0007669"/>
    <property type="project" value="TreeGrafter"/>
</dbReference>
<dbReference type="AlphaFoldDB" id="A0A812R932"/>
<evidence type="ECO:0000313" key="7">
    <source>
        <dbReference type="EMBL" id="CAE7426462.1"/>
    </source>
</evidence>
<dbReference type="GO" id="GO:0000976">
    <property type="term" value="F:transcription cis-regulatory region binding"/>
    <property type="evidence" value="ECO:0007669"/>
    <property type="project" value="TreeGrafter"/>
</dbReference>
<reference evidence="7" key="1">
    <citation type="submission" date="2021-02" db="EMBL/GenBank/DDBJ databases">
        <authorList>
            <person name="Dougan E. K."/>
            <person name="Rhodes N."/>
            <person name="Thang M."/>
            <person name="Chan C."/>
        </authorList>
    </citation>
    <scope>NUCLEOTIDE SEQUENCE</scope>
</reference>
<dbReference type="Gene3D" id="1.25.40.20">
    <property type="entry name" value="Ankyrin repeat-containing domain"/>
    <property type="match status" value="2"/>
</dbReference>
<feature type="region of interest" description="Disordered" evidence="5">
    <location>
        <begin position="343"/>
        <end position="376"/>
    </location>
</feature>
<dbReference type="InterPro" id="IPR050663">
    <property type="entry name" value="Ankyrin-SOCS_Box"/>
</dbReference>
<evidence type="ECO:0000256" key="1">
    <source>
        <dbReference type="ARBA" id="ARBA00022737"/>
    </source>
</evidence>
<proteinExistence type="predicted"/>
<feature type="repeat" description="ANK" evidence="3">
    <location>
        <begin position="591"/>
        <end position="623"/>
    </location>
</feature>
<name>A0A812R932_9DINO</name>
<dbReference type="PROSITE" id="PS50088">
    <property type="entry name" value="ANK_REPEAT"/>
    <property type="match status" value="3"/>
</dbReference>
<gene>
    <name evidence="7" type="primary">ANKK1</name>
    <name evidence="7" type="ORF">SNAT2548_LOCUS23207</name>
</gene>
<comment type="caution">
    <text evidence="7">The sequence shown here is derived from an EMBL/GenBank/DDBJ whole genome shotgun (WGS) entry which is preliminary data.</text>
</comment>
<feature type="domain" description="FHA" evidence="6">
    <location>
        <begin position="21"/>
        <end position="71"/>
    </location>
</feature>
<feature type="repeat" description="ANK" evidence="3">
    <location>
        <begin position="516"/>
        <end position="548"/>
    </location>
</feature>
<keyword evidence="1" id="KW-0677">Repeat</keyword>
<dbReference type="SUPFAM" id="SSF48403">
    <property type="entry name" value="Ankyrin repeat"/>
    <property type="match status" value="1"/>
</dbReference>
<dbReference type="PROSITE" id="PS50006">
    <property type="entry name" value="FHA_DOMAIN"/>
    <property type="match status" value="1"/>
</dbReference>
<dbReference type="Pfam" id="PF12796">
    <property type="entry name" value="Ank_2"/>
    <property type="match status" value="1"/>
</dbReference>
<protein>
    <submittedName>
        <fullName evidence="7">ANKK1 protein</fullName>
    </submittedName>
</protein>
<feature type="repeat" description="ANK" evidence="3">
    <location>
        <begin position="483"/>
        <end position="515"/>
    </location>
</feature>
<dbReference type="CDD" id="cd00060">
    <property type="entry name" value="FHA"/>
    <property type="match status" value="1"/>
</dbReference>
<evidence type="ECO:0000256" key="5">
    <source>
        <dbReference type="SAM" id="MobiDB-lite"/>
    </source>
</evidence>
<dbReference type="InterPro" id="IPR036770">
    <property type="entry name" value="Ankyrin_rpt-contain_sf"/>
</dbReference>
<evidence type="ECO:0000313" key="8">
    <source>
        <dbReference type="Proteomes" id="UP000604046"/>
    </source>
</evidence>
<dbReference type="InterPro" id="IPR002110">
    <property type="entry name" value="Ankyrin_rpt"/>
</dbReference>
<keyword evidence="2 3" id="KW-0040">ANK repeat</keyword>
<dbReference type="Proteomes" id="UP000604046">
    <property type="component" value="Unassembled WGS sequence"/>
</dbReference>
<evidence type="ECO:0000256" key="4">
    <source>
        <dbReference type="SAM" id="Coils"/>
    </source>
</evidence>
<dbReference type="PRINTS" id="PR01415">
    <property type="entry name" value="ANKYRIN"/>
</dbReference>
<dbReference type="OrthoDB" id="1305878at2759"/>
<dbReference type="SUPFAM" id="SSF49879">
    <property type="entry name" value="SMAD/FHA domain"/>
    <property type="match status" value="1"/>
</dbReference>
<keyword evidence="8" id="KW-1185">Reference proteome</keyword>
<feature type="coiled-coil region" evidence="4">
    <location>
        <begin position="148"/>
        <end position="175"/>
    </location>
</feature>
<dbReference type="PROSITE" id="PS50297">
    <property type="entry name" value="ANK_REP_REGION"/>
    <property type="match status" value="3"/>
</dbReference>
<evidence type="ECO:0000256" key="3">
    <source>
        <dbReference type="PROSITE-ProRule" id="PRU00023"/>
    </source>
</evidence>
<dbReference type="PANTHER" id="PTHR24193:SF121">
    <property type="entry name" value="ADA2A-CONTAINING COMPLEX COMPONENT 3, ISOFORM D"/>
    <property type="match status" value="1"/>
</dbReference>